<accession>A0A1M7TAH5</accession>
<name>A0A1M7TAH5_9BACT</name>
<proteinExistence type="predicted"/>
<dbReference type="Proteomes" id="UP000186469">
    <property type="component" value="Unassembled WGS sequence"/>
</dbReference>
<keyword evidence="2" id="KW-1185">Reference proteome</keyword>
<dbReference type="OrthoDB" id="5460640at2"/>
<gene>
    <name evidence="1" type="ORF">SAMN02745728_01779</name>
</gene>
<reference evidence="1 2" key="1">
    <citation type="submission" date="2016-12" db="EMBL/GenBank/DDBJ databases">
        <authorList>
            <person name="Song W.-J."/>
            <person name="Kurnit D.M."/>
        </authorList>
    </citation>
    <scope>NUCLEOTIDE SEQUENCE [LARGE SCALE GENOMIC DNA]</scope>
    <source>
        <strain evidence="1 2">DSM 11393</strain>
    </source>
</reference>
<dbReference type="AlphaFoldDB" id="A0A1M7TAH5"/>
<organism evidence="1 2">
    <name type="scientific">Desulfovibrio litoralis DSM 11393</name>
    <dbReference type="NCBI Taxonomy" id="1121455"/>
    <lineage>
        <taxon>Bacteria</taxon>
        <taxon>Pseudomonadati</taxon>
        <taxon>Thermodesulfobacteriota</taxon>
        <taxon>Desulfovibrionia</taxon>
        <taxon>Desulfovibrionales</taxon>
        <taxon>Desulfovibrionaceae</taxon>
        <taxon>Desulfovibrio</taxon>
    </lineage>
</organism>
<dbReference type="RefSeq" id="WP_072697469.1">
    <property type="nucleotide sequence ID" value="NZ_FRDI01000009.1"/>
</dbReference>
<evidence type="ECO:0000313" key="2">
    <source>
        <dbReference type="Proteomes" id="UP000186469"/>
    </source>
</evidence>
<evidence type="ECO:0000313" key="1">
    <source>
        <dbReference type="EMBL" id="SHN67729.1"/>
    </source>
</evidence>
<dbReference type="STRING" id="1121455.SAMN02745728_01779"/>
<sequence length="66" mass="7931">MFFGKKDKKESKDNIIKDRYKREFVEFYCPRCQVSKIICVPEEDSPQCDICRQAMIMKEILTEGKY</sequence>
<protein>
    <submittedName>
        <fullName evidence="1">Uncharacterized protein</fullName>
    </submittedName>
</protein>
<dbReference type="EMBL" id="FRDI01000009">
    <property type="protein sequence ID" value="SHN67729.1"/>
    <property type="molecule type" value="Genomic_DNA"/>
</dbReference>